<dbReference type="AlphaFoldDB" id="A0A0F9SIJ7"/>
<keyword evidence="3" id="KW-0949">S-adenosyl-L-methionine</keyword>
<feature type="domain" description="Methyltransferase type 11" evidence="4">
    <location>
        <begin position="58"/>
        <end position="153"/>
    </location>
</feature>
<dbReference type="GO" id="GO:0032259">
    <property type="term" value="P:methylation"/>
    <property type="evidence" value="ECO:0007669"/>
    <property type="project" value="UniProtKB-KW"/>
</dbReference>
<gene>
    <name evidence="5" type="ORF">LCGC14_0467270</name>
</gene>
<evidence type="ECO:0000313" key="5">
    <source>
        <dbReference type="EMBL" id="KKN66859.1"/>
    </source>
</evidence>
<comment type="caution">
    <text evidence="5">The sequence shown here is derived from an EMBL/GenBank/DDBJ whole genome shotgun (WGS) entry which is preliminary data.</text>
</comment>
<dbReference type="Gene3D" id="3.40.50.150">
    <property type="entry name" value="Vaccinia Virus protein VP39"/>
    <property type="match status" value="1"/>
</dbReference>
<dbReference type="PANTHER" id="PTHR43464:SF19">
    <property type="entry name" value="UBIQUINONE BIOSYNTHESIS O-METHYLTRANSFERASE, MITOCHONDRIAL"/>
    <property type="match status" value="1"/>
</dbReference>
<dbReference type="SUPFAM" id="SSF53335">
    <property type="entry name" value="S-adenosyl-L-methionine-dependent methyltransferases"/>
    <property type="match status" value="1"/>
</dbReference>
<evidence type="ECO:0000259" key="4">
    <source>
        <dbReference type="Pfam" id="PF08241"/>
    </source>
</evidence>
<dbReference type="InterPro" id="IPR013216">
    <property type="entry name" value="Methyltransf_11"/>
</dbReference>
<dbReference type="InterPro" id="IPR029063">
    <property type="entry name" value="SAM-dependent_MTases_sf"/>
</dbReference>
<dbReference type="Pfam" id="PF08241">
    <property type="entry name" value="Methyltransf_11"/>
    <property type="match status" value="1"/>
</dbReference>
<dbReference type="EMBL" id="LAZR01000488">
    <property type="protein sequence ID" value="KKN66859.1"/>
    <property type="molecule type" value="Genomic_DNA"/>
</dbReference>
<evidence type="ECO:0000256" key="2">
    <source>
        <dbReference type="ARBA" id="ARBA00022679"/>
    </source>
</evidence>
<dbReference type="PANTHER" id="PTHR43464">
    <property type="entry name" value="METHYLTRANSFERASE"/>
    <property type="match status" value="1"/>
</dbReference>
<dbReference type="CDD" id="cd02440">
    <property type="entry name" value="AdoMet_MTases"/>
    <property type="match status" value="1"/>
</dbReference>
<dbReference type="GO" id="GO:0008757">
    <property type="term" value="F:S-adenosylmethionine-dependent methyltransferase activity"/>
    <property type="evidence" value="ECO:0007669"/>
    <property type="project" value="InterPro"/>
</dbReference>
<protein>
    <recommendedName>
        <fullName evidence="4">Methyltransferase type 11 domain-containing protein</fullName>
    </recommendedName>
</protein>
<keyword evidence="1" id="KW-0489">Methyltransferase</keyword>
<keyword evidence="2" id="KW-0808">Transferase</keyword>
<evidence type="ECO:0000256" key="3">
    <source>
        <dbReference type="ARBA" id="ARBA00022691"/>
    </source>
</evidence>
<organism evidence="5">
    <name type="scientific">marine sediment metagenome</name>
    <dbReference type="NCBI Taxonomy" id="412755"/>
    <lineage>
        <taxon>unclassified sequences</taxon>
        <taxon>metagenomes</taxon>
        <taxon>ecological metagenomes</taxon>
    </lineage>
</organism>
<evidence type="ECO:0000256" key="1">
    <source>
        <dbReference type="ARBA" id="ARBA00022603"/>
    </source>
</evidence>
<name>A0A0F9SIJ7_9ZZZZ</name>
<accession>A0A0F9SIJ7</accession>
<reference evidence="5" key="1">
    <citation type="journal article" date="2015" name="Nature">
        <title>Complex archaea that bridge the gap between prokaryotes and eukaryotes.</title>
        <authorList>
            <person name="Spang A."/>
            <person name="Saw J.H."/>
            <person name="Jorgensen S.L."/>
            <person name="Zaremba-Niedzwiedzka K."/>
            <person name="Martijn J."/>
            <person name="Lind A.E."/>
            <person name="van Eijk R."/>
            <person name="Schleper C."/>
            <person name="Guy L."/>
            <person name="Ettema T.J."/>
        </authorList>
    </citation>
    <scope>NUCLEOTIDE SEQUENCE</scope>
</reference>
<proteinExistence type="predicted"/>
<sequence>MLTKERKPTTEEYWDAVATNCYSGKNPMETKLIRVNYAKVRYISKKLLEYDMTDINILEIGCGIGITSAMIRLMYMKNISIKATDVSPLFVQGAKEMFGLDTFKAMADNLPFEDNEFDAVFLFDVLEHIHPDEREQSYSEIGRVLKDRGMMFINNPLDEKTTEHDRNFDHGFKSHDLYNLCLGADARVTLLKEWGLGEKRRYQWITLEKN</sequence>